<dbReference type="GeneID" id="85324941"/>
<sequence>MSDEDFLHNSNEAIISTDFETLIKRVSREHNDIMAKCKEERREDAIALASEHARDSWTVGEKAAAIDAAAHHDPQMVQISNHGAWRESKRALEVIFPIVKKYASYREARKAGAYVVWPRIDQVKAVYLMCEGTLRVAYSTALDAAKLNAMLDDNGRRKYDKWWDEKWQLEDITAIDKGSYKPDEPHTLSMKERSPKPVLLQIEKVLTTSKKTELSPLFGTKPSPLFTPPDRQVTKNPTPPKNPLFMPPPKKRVTIASEDGMIGYQKKPRAHDEDGKGTINRLENEIRDLKKRADEEEEERRQLSDEIRSIKDEMAKQKKNTEHLKILGEKLLLRANSLSASLTNITLLGHANAVDPQQLLSEIGQAIERGRNDDFDYQEYEASLQRYEWKVPEESTNWMIPYKVENEEGADEAIVRADKLFVIPTIGPLQGREVFIGNLNDLPKENAQKLGLIKVDGHWTKNN</sequence>
<dbReference type="AlphaFoldDB" id="A0AA40E2L4"/>
<feature type="region of interest" description="Disordered" evidence="2">
    <location>
        <begin position="214"/>
        <end position="249"/>
    </location>
</feature>
<evidence type="ECO:0000256" key="2">
    <source>
        <dbReference type="SAM" id="MobiDB-lite"/>
    </source>
</evidence>
<name>A0AA40E2L4_9PEZI</name>
<gene>
    <name evidence="3" type="ORF">B0T26DRAFT_703543</name>
</gene>
<keyword evidence="4" id="KW-1185">Reference proteome</keyword>
<accession>A0AA40E2L4</accession>
<organism evidence="3 4">
    <name type="scientific">Lasiosphaeria miniovina</name>
    <dbReference type="NCBI Taxonomy" id="1954250"/>
    <lineage>
        <taxon>Eukaryota</taxon>
        <taxon>Fungi</taxon>
        <taxon>Dikarya</taxon>
        <taxon>Ascomycota</taxon>
        <taxon>Pezizomycotina</taxon>
        <taxon>Sordariomycetes</taxon>
        <taxon>Sordariomycetidae</taxon>
        <taxon>Sordariales</taxon>
        <taxon>Lasiosphaeriaceae</taxon>
        <taxon>Lasiosphaeria</taxon>
    </lineage>
</organism>
<feature type="compositionally biased region" description="Pro residues" evidence="2">
    <location>
        <begin position="237"/>
        <end position="248"/>
    </location>
</feature>
<reference evidence="3" key="1">
    <citation type="submission" date="2023-06" db="EMBL/GenBank/DDBJ databases">
        <title>Genome-scale phylogeny and comparative genomics of the fungal order Sordariales.</title>
        <authorList>
            <consortium name="Lawrence Berkeley National Laboratory"/>
            <person name="Hensen N."/>
            <person name="Bonometti L."/>
            <person name="Westerberg I."/>
            <person name="Brannstrom I.O."/>
            <person name="Guillou S."/>
            <person name="Cros-Aarteil S."/>
            <person name="Calhoun S."/>
            <person name="Haridas S."/>
            <person name="Kuo A."/>
            <person name="Mondo S."/>
            <person name="Pangilinan J."/>
            <person name="Riley R."/>
            <person name="LaButti K."/>
            <person name="Andreopoulos B."/>
            <person name="Lipzen A."/>
            <person name="Chen C."/>
            <person name="Yanf M."/>
            <person name="Daum C."/>
            <person name="Ng V."/>
            <person name="Clum A."/>
            <person name="Steindorff A."/>
            <person name="Ohm R."/>
            <person name="Martin F."/>
            <person name="Silar P."/>
            <person name="Natvig D."/>
            <person name="Lalanne C."/>
            <person name="Gautier V."/>
            <person name="Ament-velasquez S.L."/>
            <person name="Kruys A."/>
            <person name="Hutchinson M.I."/>
            <person name="Powell A.J."/>
            <person name="Barry K."/>
            <person name="Miller A.N."/>
            <person name="Grigoriev I.V."/>
            <person name="Debuchy R."/>
            <person name="Gladieux P."/>
            <person name="Thoren M.H."/>
            <person name="Johannesson H."/>
        </authorList>
    </citation>
    <scope>NUCLEOTIDE SEQUENCE</scope>
    <source>
        <strain evidence="3">SMH2392-1A</strain>
    </source>
</reference>
<evidence type="ECO:0000313" key="3">
    <source>
        <dbReference type="EMBL" id="KAK0722662.1"/>
    </source>
</evidence>
<dbReference type="RefSeq" id="XP_060298586.1">
    <property type="nucleotide sequence ID" value="XM_060441671.1"/>
</dbReference>
<dbReference type="Proteomes" id="UP001172101">
    <property type="component" value="Unassembled WGS sequence"/>
</dbReference>
<feature type="coiled-coil region" evidence="1">
    <location>
        <begin position="272"/>
        <end position="320"/>
    </location>
</feature>
<dbReference type="EMBL" id="JAUIRO010000003">
    <property type="protein sequence ID" value="KAK0722662.1"/>
    <property type="molecule type" value="Genomic_DNA"/>
</dbReference>
<evidence type="ECO:0000256" key="1">
    <source>
        <dbReference type="SAM" id="Coils"/>
    </source>
</evidence>
<proteinExistence type="predicted"/>
<keyword evidence="1" id="KW-0175">Coiled coil</keyword>
<evidence type="ECO:0000313" key="4">
    <source>
        <dbReference type="Proteomes" id="UP001172101"/>
    </source>
</evidence>
<protein>
    <submittedName>
        <fullName evidence="3">Uncharacterized protein</fullName>
    </submittedName>
</protein>
<comment type="caution">
    <text evidence="3">The sequence shown here is derived from an EMBL/GenBank/DDBJ whole genome shotgun (WGS) entry which is preliminary data.</text>
</comment>